<dbReference type="GO" id="GO:0007165">
    <property type="term" value="P:signal transduction"/>
    <property type="evidence" value="ECO:0007669"/>
    <property type="project" value="InterPro"/>
</dbReference>
<dbReference type="RefSeq" id="WP_008078605.1">
    <property type="nucleotide sequence ID" value="NZ_AEVT01000084.1"/>
</dbReference>
<dbReference type="Proteomes" id="UP000006228">
    <property type="component" value="Unassembled WGS sequence"/>
</dbReference>
<dbReference type="Gene3D" id="3.30.70.270">
    <property type="match status" value="1"/>
</dbReference>
<evidence type="ECO:0000313" key="4">
    <source>
        <dbReference type="EMBL" id="EGA69336.1"/>
    </source>
</evidence>
<gene>
    <name evidence="4" type="ORF">VISI1226_02792</name>
</gene>
<feature type="domain" description="GGDEF" evidence="3">
    <location>
        <begin position="358"/>
        <end position="493"/>
    </location>
</feature>
<proteinExistence type="predicted"/>
<dbReference type="InterPro" id="IPR003660">
    <property type="entry name" value="HAMP_dom"/>
</dbReference>
<dbReference type="PANTHER" id="PTHR46663">
    <property type="entry name" value="DIGUANYLATE CYCLASE DGCT-RELATED"/>
    <property type="match status" value="1"/>
</dbReference>
<keyword evidence="1" id="KW-1133">Transmembrane helix</keyword>
<dbReference type="InterPro" id="IPR052163">
    <property type="entry name" value="DGC-Regulatory_Protein"/>
</dbReference>
<dbReference type="EMBL" id="AEVT01000084">
    <property type="protein sequence ID" value="EGA69336.1"/>
    <property type="molecule type" value="Genomic_DNA"/>
</dbReference>
<dbReference type="NCBIfam" id="TIGR00254">
    <property type="entry name" value="GGDEF"/>
    <property type="match status" value="1"/>
</dbReference>
<dbReference type="PROSITE" id="PS50887">
    <property type="entry name" value="GGDEF"/>
    <property type="match status" value="1"/>
</dbReference>
<keyword evidence="1" id="KW-0812">Transmembrane</keyword>
<dbReference type="InterPro" id="IPR000160">
    <property type="entry name" value="GGDEF_dom"/>
</dbReference>
<reference evidence="4 5" key="1">
    <citation type="journal article" date="2012" name="Int. J. Syst. Evol. Microbiol.">
        <title>Vibrio caribbeanicus sp. nov., isolated from the marine sponge Scleritoderma cyanea.</title>
        <authorList>
            <person name="Hoffmann M."/>
            <person name="Monday S.R."/>
            <person name="Allard M.W."/>
            <person name="Strain E.A."/>
            <person name="Whittaker P."/>
            <person name="Naum M."/>
            <person name="McCarthy P.J."/>
            <person name="Lopez J.V."/>
            <person name="Fischer M."/>
            <person name="Brown E.W."/>
        </authorList>
    </citation>
    <scope>NUCLEOTIDE SEQUENCE [LARGE SCALE GENOMIC DNA]</scope>
    <source>
        <strain evidence="5">DSMZ 21326</strain>
    </source>
</reference>
<evidence type="ECO:0000313" key="5">
    <source>
        <dbReference type="Proteomes" id="UP000006228"/>
    </source>
</evidence>
<sequence>MKTLYSYVIKNYLLLTTIPFVLFGSLSIAKDIYVQHNSESSQYHRVIAQQQNDAKKALINFDLLEAELVATRISQLDYIVSVTLDSYSYGMKMAEIINSESTKGQTLYYPVFNDKSVQIGQLIVIKDYTAYYTQIIYRAVPHAAVFLAIICAISLLFSRTLTAALKRPFTELQQFAFQIANGDYQTPSKTESKFIELTTIFRALETMRSRLKETISKLKQSEERYSRTYNLTQVCLFVVNTKHGKIVRANHKFTEVMRLIPHHNQASTLQDFIAQLKDCSSQDSFKYSLNVGDKQRYFQVNRSEALNDEIECSALDITELVIAKQAAESQLVTDVLTQVSNRYCFNQFICSANNGDIQDVSVMMIDLNGFKQINDSFGHAAGDHLLVEVAKRIKQHLNPDIETLYRLGGDEFVVTIESDFKRDSIDQLALKIQQSCCAPIYYQNKSFTISLSIGVDHFSQDTHLSIEKCLNSADAAMYQAKTNRCGLVYASDLLSHPF</sequence>
<dbReference type="GeneID" id="95570218"/>
<dbReference type="Pfam" id="PF00990">
    <property type="entry name" value="GGDEF"/>
    <property type="match status" value="1"/>
</dbReference>
<dbReference type="OrthoDB" id="5854492at2"/>
<dbReference type="AlphaFoldDB" id="E8M9G9"/>
<dbReference type="GO" id="GO:0016020">
    <property type="term" value="C:membrane"/>
    <property type="evidence" value="ECO:0007669"/>
    <property type="project" value="InterPro"/>
</dbReference>
<dbReference type="SMART" id="SM00267">
    <property type="entry name" value="GGDEF"/>
    <property type="match status" value="1"/>
</dbReference>
<dbReference type="PROSITE" id="PS50885">
    <property type="entry name" value="HAMP"/>
    <property type="match status" value="1"/>
</dbReference>
<organism evidence="4 5">
    <name type="scientific">Vibrio sinaloensis DSM 21326</name>
    <dbReference type="NCBI Taxonomy" id="945550"/>
    <lineage>
        <taxon>Bacteria</taxon>
        <taxon>Pseudomonadati</taxon>
        <taxon>Pseudomonadota</taxon>
        <taxon>Gammaproteobacteria</taxon>
        <taxon>Vibrionales</taxon>
        <taxon>Vibrionaceae</taxon>
        <taxon>Vibrio</taxon>
        <taxon>Vibrio oreintalis group</taxon>
    </lineage>
</organism>
<feature type="domain" description="HAMP" evidence="2">
    <location>
        <begin position="163"/>
        <end position="216"/>
    </location>
</feature>
<protein>
    <submittedName>
        <fullName evidence="4">Diguanylate cyclase</fullName>
    </submittedName>
</protein>
<dbReference type="PANTHER" id="PTHR46663:SF2">
    <property type="entry name" value="GGDEF DOMAIN-CONTAINING PROTEIN"/>
    <property type="match status" value="1"/>
</dbReference>
<name>E8M9G9_PHOS4</name>
<dbReference type="eggNOG" id="COG5001">
    <property type="taxonomic scope" value="Bacteria"/>
</dbReference>
<evidence type="ECO:0000256" key="1">
    <source>
        <dbReference type="SAM" id="Phobius"/>
    </source>
</evidence>
<dbReference type="InterPro" id="IPR043128">
    <property type="entry name" value="Rev_trsase/Diguanyl_cyclase"/>
</dbReference>
<dbReference type="SUPFAM" id="SSF55073">
    <property type="entry name" value="Nucleotide cyclase"/>
    <property type="match status" value="1"/>
</dbReference>
<evidence type="ECO:0000259" key="3">
    <source>
        <dbReference type="PROSITE" id="PS50887"/>
    </source>
</evidence>
<dbReference type="CDD" id="cd01949">
    <property type="entry name" value="GGDEF"/>
    <property type="match status" value="1"/>
</dbReference>
<dbReference type="InterPro" id="IPR029787">
    <property type="entry name" value="Nucleotide_cyclase"/>
</dbReference>
<accession>E8M9G9</accession>
<keyword evidence="1" id="KW-0472">Membrane</keyword>
<dbReference type="Gene3D" id="6.10.340.10">
    <property type="match status" value="1"/>
</dbReference>
<comment type="caution">
    <text evidence="4">The sequence shown here is derived from an EMBL/GenBank/DDBJ whole genome shotgun (WGS) entry which is preliminary data.</text>
</comment>
<feature type="transmembrane region" description="Helical" evidence="1">
    <location>
        <begin position="135"/>
        <end position="157"/>
    </location>
</feature>
<evidence type="ECO:0000259" key="2">
    <source>
        <dbReference type="PROSITE" id="PS50885"/>
    </source>
</evidence>